<dbReference type="Gene3D" id="1.10.287.130">
    <property type="match status" value="1"/>
</dbReference>
<dbReference type="InterPro" id="IPR050398">
    <property type="entry name" value="HssS/ArlS-like"/>
</dbReference>
<dbReference type="PANTHER" id="PTHR45528:SF1">
    <property type="entry name" value="SENSOR HISTIDINE KINASE CPXA"/>
    <property type="match status" value="1"/>
</dbReference>
<keyword evidence="13 14" id="KW-0472">Membrane</keyword>
<keyword evidence="7 14" id="KW-0812">Transmembrane</keyword>
<dbReference type="Pfam" id="PF02518">
    <property type="entry name" value="HATPase_c"/>
    <property type="match status" value="1"/>
</dbReference>
<dbReference type="Gene3D" id="6.10.340.10">
    <property type="match status" value="1"/>
</dbReference>
<dbReference type="InterPro" id="IPR036890">
    <property type="entry name" value="HATPase_C_sf"/>
</dbReference>
<keyword evidence="11 14" id="KW-1133">Transmembrane helix</keyword>
<dbReference type="PRINTS" id="PR00344">
    <property type="entry name" value="BCTRLSENSOR"/>
</dbReference>
<feature type="domain" description="Histidine kinase" evidence="15">
    <location>
        <begin position="249"/>
        <end position="459"/>
    </location>
</feature>
<dbReference type="Proteomes" id="UP001222800">
    <property type="component" value="Chromosome"/>
</dbReference>
<evidence type="ECO:0000256" key="1">
    <source>
        <dbReference type="ARBA" id="ARBA00000085"/>
    </source>
</evidence>
<dbReference type="InterPro" id="IPR003661">
    <property type="entry name" value="HisK_dim/P_dom"/>
</dbReference>
<dbReference type="InterPro" id="IPR004358">
    <property type="entry name" value="Sig_transdc_His_kin-like_C"/>
</dbReference>
<evidence type="ECO:0000256" key="4">
    <source>
        <dbReference type="ARBA" id="ARBA00022475"/>
    </source>
</evidence>
<evidence type="ECO:0000256" key="3">
    <source>
        <dbReference type="ARBA" id="ARBA00012438"/>
    </source>
</evidence>
<proteinExistence type="predicted"/>
<feature type="transmembrane region" description="Helical" evidence="14">
    <location>
        <begin position="6"/>
        <end position="27"/>
    </location>
</feature>
<feature type="transmembrane region" description="Helical" evidence="14">
    <location>
        <begin position="161"/>
        <end position="180"/>
    </location>
</feature>
<evidence type="ECO:0000259" key="15">
    <source>
        <dbReference type="PROSITE" id="PS50109"/>
    </source>
</evidence>
<dbReference type="EC" id="2.7.13.3" evidence="3"/>
<evidence type="ECO:0000256" key="5">
    <source>
        <dbReference type="ARBA" id="ARBA00022553"/>
    </source>
</evidence>
<protein>
    <recommendedName>
        <fullName evidence="3">histidine kinase</fullName>
        <ecNumber evidence="3">2.7.13.3</ecNumber>
    </recommendedName>
</protein>
<keyword evidence="8" id="KW-0547">Nucleotide-binding</keyword>
<feature type="domain" description="HAMP" evidence="16">
    <location>
        <begin position="182"/>
        <end position="234"/>
    </location>
</feature>
<dbReference type="InterPro" id="IPR036097">
    <property type="entry name" value="HisK_dim/P_sf"/>
</dbReference>
<gene>
    <name evidence="17" type="ORF">P4S50_16790</name>
</gene>
<dbReference type="Pfam" id="PF00672">
    <property type="entry name" value="HAMP"/>
    <property type="match status" value="1"/>
</dbReference>
<evidence type="ECO:0000259" key="16">
    <source>
        <dbReference type="PROSITE" id="PS50885"/>
    </source>
</evidence>
<dbReference type="CDD" id="cd00082">
    <property type="entry name" value="HisKA"/>
    <property type="match status" value="1"/>
</dbReference>
<dbReference type="GO" id="GO:0016301">
    <property type="term" value="F:kinase activity"/>
    <property type="evidence" value="ECO:0007669"/>
    <property type="project" value="UniProtKB-KW"/>
</dbReference>
<dbReference type="PANTHER" id="PTHR45528">
    <property type="entry name" value="SENSOR HISTIDINE KINASE CPXA"/>
    <property type="match status" value="1"/>
</dbReference>
<comment type="catalytic activity">
    <reaction evidence="1">
        <text>ATP + protein L-histidine = ADP + protein N-phospho-L-histidine.</text>
        <dbReference type="EC" id="2.7.13.3"/>
    </reaction>
</comment>
<sequence length="459" mass="53689">MKLWQKIYLVLIVLFLITFNIVGFAIIQKNYNESIDKEIQNSLKQHDSIAYAIDMNFNLFNDYAYVIDYIKKETIKNDIKIEFLTKDNDILFSNLGFDISSQREELKSLTLYKKNYILRRVEEREYIFVSSLINVNDKNFKFSYVKNIDYIYNEKNDDYNFLLKFEIYILLIFAIIIYFISRKITSPIDSIIESTQNISSGNYDKRLDIKSLDELGILSSNFNVMADKIEEKILELQNINDEKQRFIDNLTHEIKTPLTSIIGYSNLLLTTKVDEKIQYESLKYINSEGKRLQELSSKMMNLICLNADNFEMKNENIMEILKYIKESFRIKLNEKNINLIINGKDCNLYIEKDLMTIMISNLVDNAIKASCNNSNIYLNSYKENLNTIIELRDTGIGISKEHIDKIIEPFYMVDKSRSRKNNGAGIGLSICKKIADIHNADIEIESEINKGTTIRVIFK</sequence>
<dbReference type="SMART" id="SM00387">
    <property type="entry name" value="HATPase_c"/>
    <property type="match status" value="1"/>
</dbReference>
<dbReference type="SUPFAM" id="SSF55874">
    <property type="entry name" value="ATPase domain of HSP90 chaperone/DNA topoisomerase II/histidine kinase"/>
    <property type="match status" value="1"/>
</dbReference>
<keyword evidence="10" id="KW-0067">ATP-binding</keyword>
<keyword evidence="9 17" id="KW-0418">Kinase</keyword>
<comment type="subcellular location">
    <subcellularLocation>
        <location evidence="2">Cell membrane</location>
        <topology evidence="2">Multi-pass membrane protein</topology>
    </subcellularLocation>
</comment>
<evidence type="ECO:0000256" key="14">
    <source>
        <dbReference type="SAM" id="Phobius"/>
    </source>
</evidence>
<keyword evidence="12" id="KW-0902">Two-component regulatory system</keyword>
<keyword evidence="5" id="KW-0597">Phosphoprotein</keyword>
<dbReference type="Pfam" id="PF00512">
    <property type="entry name" value="HisKA"/>
    <property type="match status" value="1"/>
</dbReference>
<dbReference type="CDD" id="cd06225">
    <property type="entry name" value="HAMP"/>
    <property type="match status" value="1"/>
</dbReference>
<evidence type="ECO:0000256" key="10">
    <source>
        <dbReference type="ARBA" id="ARBA00022840"/>
    </source>
</evidence>
<dbReference type="InterPro" id="IPR005467">
    <property type="entry name" value="His_kinase_dom"/>
</dbReference>
<organism evidence="17 18">
    <name type="scientific">Tepidibacter hydrothermalis</name>
    <dbReference type="NCBI Taxonomy" id="3036126"/>
    <lineage>
        <taxon>Bacteria</taxon>
        <taxon>Bacillati</taxon>
        <taxon>Bacillota</taxon>
        <taxon>Clostridia</taxon>
        <taxon>Peptostreptococcales</taxon>
        <taxon>Peptostreptococcaceae</taxon>
        <taxon>Tepidibacter</taxon>
    </lineage>
</organism>
<keyword evidence="4" id="KW-1003">Cell membrane</keyword>
<evidence type="ECO:0000256" key="12">
    <source>
        <dbReference type="ARBA" id="ARBA00023012"/>
    </source>
</evidence>
<accession>A0ABY8EAQ0</accession>
<dbReference type="InterPro" id="IPR003660">
    <property type="entry name" value="HAMP_dom"/>
</dbReference>
<evidence type="ECO:0000256" key="2">
    <source>
        <dbReference type="ARBA" id="ARBA00004651"/>
    </source>
</evidence>
<dbReference type="Gene3D" id="3.30.565.10">
    <property type="entry name" value="Histidine kinase-like ATPase, C-terminal domain"/>
    <property type="match status" value="1"/>
</dbReference>
<dbReference type="InterPro" id="IPR003594">
    <property type="entry name" value="HATPase_dom"/>
</dbReference>
<evidence type="ECO:0000256" key="11">
    <source>
        <dbReference type="ARBA" id="ARBA00022989"/>
    </source>
</evidence>
<dbReference type="RefSeq" id="WP_277731990.1">
    <property type="nucleotide sequence ID" value="NZ_CP120733.1"/>
</dbReference>
<reference evidence="17 18" key="1">
    <citation type="submission" date="2023-03" db="EMBL/GenBank/DDBJ databases">
        <title>Complete genome sequence of Tepidibacter sp. SWIR-1, isolated from a deep-sea hydrothermal vent.</title>
        <authorList>
            <person name="Li X."/>
        </authorList>
    </citation>
    <scope>NUCLEOTIDE SEQUENCE [LARGE SCALE GENOMIC DNA]</scope>
    <source>
        <strain evidence="17 18">SWIR-1</strain>
    </source>
</reference>
<evidence type="ECO:0000313" key="18">
    <source>
        <dbReference type="Proteomes" id="UP001222800"/>
    </source>
</evidence>
<dbReference type="PROSITE" id="PS50885">
    <property type="entry name" value="HAMP"/>
    <property type="match status" value="1"/>
</dbReference>
<evidence type="ECO:0000256" key="8">
    <source>
        <dbReference type="ARBA" id="ARBA00022741"/>
    </source>
</evidence>
<evidence type="ECO:0000256" key="9">
    <source>
        <dbReference type="ARBA" id="ARBA00022777"/>
    </source>
</evidence>
<name>A0ABY8EAQ0_9FIRM</name>
<evidence type="ECO:0000256" key="6">
    <source>
        <dbReference type="ARBA" id="ARBA00022679"/>
    </source>
</evidence>
<dbReference type="SUPFAM" id="SSF47384">
    <property type="entry name" value="Homodimeric domain of signal transducing histidine kinase"/>
    <property type="match status" value="1"/>
</dbReference>
<dbReference type="EMBL" id="CP120733">
    <property type="protein sequence ID" value="WFD10012.1"/>
    <property type="molecule type" value="Genomic_DNA"/>
</dbReference>
<dbReference type="PROSITE" id="PS50109">
    <property type="entry name" value="HIS_KIN"/>
    <property type="match status" value="1"/>
</dbReference>
<dbReference type="SUPFAM" id="SSF158472">
    <property type="entry name" value="HAMP domain-like"/>
    <property type="match status" value="1"/>
</dbReference>
<evidence type="ECO:0000256" key="13">
    <source>
        <dbReference type="ARBA" id="ARBA00023136"/>
    </source>
</evidence>
<evidence type="ECO:0000313" key="17">
    <source>
        <dbReference type="EMBL" id="WFD10012.1"/>
    </source>
</evidence>
<keyword evidence="6" id="KW-0808">Transferase</keyword>
<dbReference type="SMART" id="SM00304">
    <property type="entry name" value="HAMP"/>
    <property type="match status" value="1"/>
</dbReference>
<evidence type="ECO:0000256" key="7">
    <source>
        <dbReference type="ARBA" id="ARBA00022692"/>
    </source>
</evidence>
<dbReference type="SMART" id="SM00388">
    <property type="entry name" value="HisKA"/>
    <property type="match status" value="1"/>
</dbReference>
<keyword evidence="18" id="KW-1185">Reference proteome</keyword>